<dbReference type="InterPro" id="IPR025943">
    <property type="entry name" value="Sigma_54_int_dom_ATP-bd_2"/>
</dbReference>
<dbReference type="Gene3D" id="1.10.8.60">
    <property type="match status" value="1"/>
</dbReference>
<dbReference type="InterPro" id="IPR002197">
    <property type="entry name" value="HTH_Fis"/>
</dbReference>
<dbReference type="Pfam" id="PF00158">
    <property type="entry name" value="Sigma54_activat"/>
    <property type="match status" value="1"/>
</dbReference>
<evidence type="ECO:0000256" key="1">
    <source>
        <dbReference type="ARBA" id="ARBA00022553"/>
    </source>
</evidence>
<dbReference type="SUPFAM" id="SSF46689">
    <property type="entry name" value="Homeodomain-like"/>
    <property type="match status" value="1"/>
</dbReference>
<dbReference type="SMART" id="SM00448">
    <property type="entry name" value="REC"/>
    <property type="match status" value="1"/>
</dbReference>
<dbReference type="Gene3D" id="3.40.50.2300">
    <property type="match status" value="1"/>
</dbReference>
<dbReference type="InterPro" id="IPR058031">
    <property type="entry name" value="AAA_lid_NorR"/>
</dbReference>
<evidence type="ECO:0000256" key="7">
    <source>
        <dbReference type="ARBA" id="ARBA00023163"/>
    </source>
</evidence>
<evidence type="ECO:0000313" key="11">
    <source>
        <dbReference type="EMBL" id="QTD54284.1"/>
    </source>
</evidence>
<dbReference type="PROSITE" id="PS00675">
    <property type="entry name" value="SIGMA54_INTERACT_1"/>
    <property type="match status" value="1"/>
</dbReference>
<feature type="domain" description="Response regulatory" evidence="10">
    <location>
        <begin position="6"/>
        <end position="121"/>
    </location>
</feature>
<evidence type="ECO:0000256" key="8">
    <source>
        <dbReference type="PROSITE-ProRule" id="PRU00169"/>
    </source>
</evidence>
<dbReference type="InterPro" id="IPR001789">
    <property type="entry name" value="Sig_transdc_resp-reg_receiver"/>
</dbReference>
<dbReference type="PROSITE" id="PS50110">
    <property type="entry name" value="RESPONSE_REGULATORY"/>
    <property type="match status" value="1"/>
</dbReference>
<proteinExistence type="predicted"/>
<dbReference type="FunFam" id="3.40.50.300:FF:000006">
    <property type="entry name" value="DNA-binding transcriptional regulator NtrC"/>
    <property type="match status" value="1"/>
</dbReference>
<dbReference type="PROSITE" id="PS00676">
    <property type="entry name" value="SIGMA54_INTERACT_2"/>
    <property type="match status" value="1"/>
</dbReference>
<dbReference type="SMART" id="SM00382">
    <property type="entry name" value="AAA"/>
    <property type="match status" value="1"/>
</dbReference>
<dbReference type="Gene3D" id="1.10.10.60">
    <property type="entry name" value="Homeodomain-like"/>
    <property type="match status" value="1"/>
</dbReference>
<dbReference type="InterPro" id="IPR025662">
    <property type="entry name" value="Sigma_54_int_dom_ATP-bd_1"/>
</dbReference>
<dbReference type="InterPro" id="IPR003593">
    <property type="entry name" value="AAA+_ATPase"/>
</dbReference>
<evidence type="ECO:0000256" key="6">
    <source>
        <dbReference type="ARBA" id="ARBA00023125"/>
    </source>
</evidence>
<keyword evidence="12" id="KW-1185">Reference proteome</keyword>
<evidence type="ECO:0000256" key="2">
    <source>
        <dbReference type="ARBA" id="ARBA00022741"/>
    </source>
</evidence>
<dbReference type="Proteomes" id="UP000663929">
    <property type="component" value="Chromosome"/>
</dbReference>
<organism evidence="11 12">
    <name type="scientific">Sulfidibacter corallicola</name>
    <dbReference type="NCBI Taxonomy" id="2818388"/>
    <lineage>
        <taxon>Bacteria</taxon>
        <taxon>Pseudomonadati</taxon>
        <taxon>Acidobacteriota</taxon>
        <taxon>Holophagae</taxon>
        <taxon>Acanthopleuribacterales</taxon>
        <taxon>Acanthopleuribacteraceae</taxon>
        <taxon>Sulfidibacter</taxon>
    </lineage>
</organism>
<dbReference type="RefSeq" id="WP_237384380.1">
    <property type="nucleotide sequence ID" value="NZ_CP071793.1"/>
</dbReference>
<keyword evidence="3" id="KW-0067">ATP-binding</keyword>
<protein>
    <submittedName>
        <fullName evidence="11">Sigma-54-dependent Fis family transcriptional regulator</fullName>
    </submittedName>
</protein>
<evidence type="ECO:0000256" key="4">
    <source>
        <dbReference type="ARBA" id="ARBA00023012"/>
    </source>
</evidence>
<dbReference type="CDD" id="cd00009">
    <property type="entry name" value="AAA"/>
    <property type="match status" value="1"/>
</dbReference>
<feature type="domain" description="Sigma-54 factor interaction" evidence="9">
    <location>
        <begin position="146"/>
        <end position="375"/>
    </location>
</feature>
<dbReference type="KEGG" id="scor:J3U87_17710"/>
<evidence type="ECO:0000256" key="3">
    <source>
        <dbReference type="ARBA" id="ARBA00022840"/>
    </source>
</evidence>
<evidence type="ECO:0000259" key="10">
    <source>
        <dbReference type="PROSITE" id="PS50110"/>
    </source>
</evidence>
<gene>
    <name evidence="11" type="ORF">J3U87_17710</name>
</gene>
<dbReference type="Pfam" id="PF02954">
    <property type="entry name" value="HTH_8"/>
    <property type="match status" value="1"/>
</dbReference>
<keyword evidence="4" id="KW-0902">Two-component regulatory system</keyword>
<keyword evidence="6" id="KW-0238">DNA-binding</keyword>
<dbReference type="EMBL" id="CP071793">
    <property type="protein sequence ID" value="QTD54284.1"/>
    <property type="molecule type" value="Genomic_DNA"/>
</dbReference>
<keyword evidence="5" id="KW-0805">Transcription regulation</keyword>
<evidence type="ECO:0000313" key="12">
    <source>
        <dbReference type="Proteomes" id="UP000663929"/>
    </source>
</evidence>
<feature type="modified residue" description="4-aspartylphosphate" evidence="8">
    <location>
        <position position="56"/>
    </location>
</feature>
<dbReference type="GO" id="GO:0043565">
    <property type="term" value="F:sequence-specific DNA binding"/>
    <property type="evidence" value="ECO:0007669"/>
    <property type="project" value="InterPro"/>
</dbReference>
<dbReference type="SUPFAM" id="SSF52540">
    <property type="entry name" value="P-loop containing nucleoside triphosphate hydrolases"/>
    <property type="match status" value="1"/>
</dbReference>
<dbReference type="InterPro" id="IPR011006">
    <property type="entry name" value="CheY-like_superfamily"/>
</dbReference>
<keyword evidence="7" id="KW-0804">Transcription</keyword>
<dbReference type="GO" id="GO:0006355">
    <property type="term" value="P:regulation of DNA-templated transcription"/>
    <property type="evidence" value="ECO:0007669"/>
    <property type="project" value="InterPro"/>
</dbReference>
<sequence>MEPNAKIFLVEDEPVVQDVLKRLFRPLGYKVKTADRGDEALVELESGQIFDLIITDLNLPGVSGLEVAERARDLCPDVPVIVITAYASVDSAVGAMKAGAFDYLTKPFNNDQVLLVVKKAIEKRRLVEENRQLRRELDSRYGFENLVGNSEPIIEVFDLVRQAAPATATILIRGESGTGKELIARAVHHNSPRRDKPFVALNAGSIPSDLLESQLFGHVKGAFTGAVSEKKGLFELADTGTLFLDEVGNISLEIQAKLLRVLQEKEFMPVGSTETVRVDVRLVCATNADLEKMITDGKFREDLYYRLNVIEVHMPSLRERVGDIPLLVDYFIRKFEKENNKAIAKVEPDFVAALEAYPWPGNVRELENLMERAVVLSREGNIDTALLPQSFHKRQETVPDNFPDLEEDINFHEQIQAYERALILKALKKADNVQKKAAGLLGLKTTTFSEMMKRHKLR</sequence>
<dbReference type="FunFam" id="3.40.50.2300:FF:000018">
    <property type="entry name" value="DNA-binding transcriptional regulator NtrC"/>
    <property type="match status" value="1"/>
</dbReference>
<dbReference type="InterPro" id="IPR009057">
    <property type="entry name" value="Homeodomain-like_sf"/>
</dbReference>
<dbReference type="GO" id="GO:0000160">
    <property type="term" value="P:phosphorelay signal transduction system"/>
    <property type="evidence" value="ECO:0007669"/>
    <property type="project" value="UniProtKB-KW"/>
</dbReference>
<dbReference type="AlphaFoldDB" id="A0A8A4TYV7"/>
<dbReference type="Pfam" id="PF25601">
    <property type="entry name" value="AAA_lid_14"/>
    <property type="match status" value="1"/>
</dbReference>
<dbReference type="PANTHER" id="PTHR32071">
    <property type="entry name" value="TRANSCRIPTIONAL REGULATORY PROTEIN"/>
    <property type="match status" value="1"/>
</dbReference>
<accession>A0A8A4TYV7</accession>
<dbReference type="PROSITE" id="PS00688">
    <property type="entry name" value="SIGMA54_INTERACT_3"/>
    <property type="match status" value="1"/>
</dbReference>
<keyword evidence="1 8" id="KW-0597">Phosphoprotein</keyword>
<dbReference type="InterPro" id="IPR027417">
    <property type="entry name" value="P-loop_NTPase"/>
</dbReference>
<dbReference type="InterPro" id="IPR002078">
    <property type="entry name" value="Sigma_54_int"/>
</dbReference>
<dbReference type="SUPFAM" id="SSF52172">
    <property type="entry name" value="CheY-like"/>
    <property type="match status" value="1"/>
</dbReference>
<keyword evidence="2" id="KW-0547">Nucleotide-binding</keyword>
<evidence type="ECO:0000259" key="9">
    <source>
        <dbReference type="PROSITE" id="PS50045"/>
    </source>
</evidence>
<dbReference type="GO" id="GO:0005524">
    <property type="term" value="F:ATP binding"/>
    <property type="evidence" value="ECO:0007669"/>
    <property type="project" value="UniProtKB-KW"/>
</dbReference>
<evidence type="ECO:0000256" key="5">
    <source>
        <dbReference type="ARBA" id="ARBA00023015"/>
    </source>
</evidence>
<dbReference type="Pfam" id="PF00072">
    <property type="entry name" value="Response_reg"/>
    <property type="match status" value="1"/>
</dbReference>
<dbReference type="PROSITE" id="PS50045">
    <property type="entry name" value="SIGMA54_INTERACT_4"/>
    <property type="match status" value="1"/>
</dbReference>
<dbReference type="PANTHER" id="PTHR32071:SF122">
    <property type="entry name" value="SIGMA FACTOR"/>
    <property type="match status" value="1"/>
</dbReference>
<reference evidence="11" key="1">
    <citation type="submission" date="2021-03" db="EMBL/GenBank/DDBJ databases">
        <title>Acanthopleuribacteraceae sp. M133.</title>
        <authorList>
            <person name="Wang G."/>
        </authorList>
    </citation>
    <scope>NUCLEOTIDE SEQUENCE</scope>
    <source>
        <strain evidence="11">M133</strain>
    </source>
</reference>
<name>A0A8A4TYV7_SULCO</name>
<dbReference type="InterPro" id="IPR025944">
    <property type="entry name" value="Sigma_54_int_dom_CS"/>
</dbReference>
<dbReference type="Gene3D" id="3.40.50.300">
    <property type="entry name" value="P-loop containing nucleotide triphosphate hydrolases"/>
    <property type="match status" value="1"/>
</dbReference>